<dbReference type="AlphaFoldDB" id="A0A6B3L7S3"/>
<gene>
    <name evidence="2" type="ORF">G3M56_009155</name>
</gene>
<dbReference type="EMBL" id="CP066776">
    <property type="protein sequence ID" value="QQL44060.1"/>
    <property type="molecule type" value="Genomic_DNA"/>
</dbReference>
<proteinExistence type="predicted"/>
<dbReference type="RefSeq" id="WP_164365714.1">
    <property type="nucleotide sequence ID" value="NZ_CP066776.1"/>
</dbReference>
<evidence type="ECO:0000313" key="2">
    <source>
        <dbReference type="EMBL" id="QQL44060.1"/>
    </source>
</evidence>
<sequence>MPSKSLTQFESVLKRATDLRDLAEFLLSDEAKLKLDDDGKFHGFSDMGRASIVLAVSAMDQYFTRRFCELLVPFLKKNGPTDGLIEILGEAGFDTKEALVAIGMRRPYRRIRTLVENHLENYTTQRFEVIDNLFLSIGLKDLSNNAEKKTKRTTVISSITKLVQRRHAIAHAGDLNNHGKLCPIDFKQLKKRFKDLNDFVTAADQIIENRLKKK</sequence>
<dbReference type="KEGG" id="soa:G3M56_009155"/>
<keyword evidence="3" id="KW-1185">Reference proteome</keyword>
<evidence type="ECO:0000313" key="3">
    <source>
        <dbReference type="Proteomes" id="UP000475117"/>
    </source>
</evidence>
<organism evidence="2 3">
    <name type="scientific">Sulfuriroseicoccus oceanibius</name>
    <dbReference type="NCBI Taxonomy" id="2707525"/>
    <lineage>
        <taxon>Bacteria</taxon>
        <taxon>Pseudomonadati</taxon>
        <taxon>Verrucomicrobiota</taxon>
        <taxon>Verrucomicrobiia</taxon>
        <taxon>Verrucomicrobiales</taxon>
        <taxon>Verrucomicrobiaceae</taxon>
        <taxon>Sulfuriroseicoccus</taxon>
    </lineage>
</organism>
<dbReference type="Pfam" id="PF18735">
    <property type="entry name" value="HEPN_RiboL-PSP"/>
    <property type="match status" value="1"/>
</dbReference>
<accession>A0A6B3L7S3</accession>
<name>A0A6B3L7S3_9BACT</name>
<feature type="domain" description="RiboL-PSP-HEPN" evidence="1">
    <location>
        <begin position="40"/>
        <end position="209"/>
    </location>
</feature>
<reference evidence="2 3" key="1">
    <citation type="submission" date="2020-12" db="EMBL/GenBank/DDBJ databases">
        <title>Sulforoseuscoccus oceanibium gen. nov., sp. nov., a representative of the phylum Verrucomicrobia with special cytoplasmic membrane, and proposal of Sulforoseuscoccusaceae fam. nov.</title>
        <authorList>
            <person name="Xi F."/>
        </authorList>
    </citation>
    <scope>NUCLEOTIDE SEQUENCE [LARGE SCALE GENOMIC DNA]</scope>
    <source>
        <strain evidence="2 3">T37</strain>
    </source>
</reference>
<evidence type="ECO:0000259" key="1">
    <source>
        <dbReference type="Pfam" id="PF18735"/>
    </source>
</evidence>
<dbReference type="Proteomes" id="UP000475117">
    <property type="component" value="Chromosome"/>
</dbReference>
<protein>
    <recommendedName>
        <fullName evidence="1">RiboL-PSP-HEPN domain-containing protein</fullName>
    </recommendedName>
</protein>
<dbReference type="InterPro" id="IPR041519">
    <property type="entry name" value="HEPN_RiboL-PSP"/>
</dbReference>